<name>A0A1T5MJV5_9BACT</name>
<evidence type="ECO:0000256" key="3">
    <source>
        <dbReference type="ARBA" id="ARBA00022448"/>
    </source>
</evidence>
<dbReference type="GO" id="GO:0022857">
    <property type="term" value="F:transmembrane transporter activity"/>
    <property type="evidence" value="ECO:0007669"/>
    <property type="project" value="InterPro"/>
</dbReference>
<reference evidence="9 10" key="1">
    <citation type="submission" date="2017-02" db="EMBL/GenBank/DDBJ databases">
        <authorList>
            <person name="Peterson S.W."/>
        </authorList>
    </citation>
    <scope>NUCLEOTIDE SEQUENCE [LARGE SCALE GENOMIC DNA]</scope>
    <source>
        <strain evidence="9 10">DSM 25262</strain>
    </source>
</reference>
<keyword evidence="7 8" id="KW-0472">Membrane</keyword>
<proteinExistence type="inferred from homology"/>
<protein>
    <submittedName>
        <fullName evidence="9">Iron complex transport system permease protein</fullName>
    </submittedName>
</protein>
<dbReference type="OrthoDB" id="9811721at2"/>
<gene>
    <name evidence="9" type="ORF">SAMN05660236_5559</name>
</gene>
<keyword evidence="6 8" id="KW-1133">Transmembrane helix</keyword>
<evidence type="ECO:0000256" key="8">
    <source>
        <dbReference type="SAM" id="Phobius"/>
    </source>
</evidence>
<evidence type="ECO:0000313" key="10">
    <source>
        <dbReference type="Proteomes" id="UP000190961"/>
    </source>
</evidence>
<feature type="transmembrane region" description="Helical" evidence="8">
    <location>
        <begin position="191"/>
        <end position="214"/>
    </location>
</feature>
<feature type="transmembrane region" description="Helical" evidence="8">
    <location>
        <begin position="148"/>
        <end position="171"/>
    </location>
</feature>
<dbReference type="GO" id="GO:0033214">
    <property type="term" value="P:siderophore-iron import into cell"/>
    <property type="evidence" value="ECO:0007669"/>
    <property type="project" value="TreeGrafter"/>
</dbReference>
<feature type="transmembrane region" description="Helical" evidence="8">
    <location>
        <begin position="312"/>
        <end position="329"/>
    </location>
</feature>
<dbReference type="GO" id="GO:0005886">
    <property type="term" value="C:plasma membrane"/>
    <property type="evidence" value="ECO:0007669"/>
    <property type="project" value="UniProtKB-SubCell"/>
</dbReference>
<evidence type="ECO:0000313" key="9">
    <source>
        <dbReference type="EMBL" id="SKC88353.1"/>
    </source>
</evidence>
<evidence type="ECO:0000256" key="2">
    <source>
        <dbReference type="ARBA" id="ARBA00007935"/>
    </source>
</evidence>
<comment type="subcellular location">
    <subcellularLocation>
        <location evidence="1">Cell membrane</location>
        <topology evidence="1">Multi-pass membrane protein</topology>
    </subcellularLocation>
</comment>
<organism evidence="9 10">
    <name type="scientific">Ohtaekwangia koreensis</name>
    <dbReference type="NCBI Taxonomy" id="688867"/>
    <lineage>
        <taxon>Bacteria</taxon>
        <taxon>Pseudomonadati</taxon>
        <taxon>Bacteroidota</taxon>
        <taxon>Cytophagia</taxon>
        <taxon>Cytophagales</taxon>
        <taxon>Fulvivirgaceae</taxon>
        <taxon>Ohtaekwangia</taxon>
    </lineage>
</organism>
<dbReference type="PANTHER" id="PTHR30472">
    <property type="entry name" value="FERRIC ENTEROBACTIN TRANSPORT SYSTEM PERMEASE PROTEIN"/>
    <property type="match status" value="1"/>
</dbReference>
<dbReference type="SUPFAM" id="SSF81345">
    <property type="entry name" value="ABC transporter involved in vitamin B12 uptake, BtuC"/>
    <property type="match status" value="1"/>
</dbReference>
<accession>A0A1T5MJV5</accession>
<dbReference type="STRING" id="688867.SAMN05660236_5559"/>
<evidence type="ECO:0000256" key="7">
    <source>
        <dbReference type="ARBA" id="ARBA00023136"/>
    </source>
</evidence>
<dbReference type="InterPro" id="IPR037294">
    <property type="entry name" value="ABC_BtuC-like"/>
</dbReference>
<feature type="transmembrane region" description="Helical" evidence="8">
    <location>
        <begin position="281"/>
        <end position="300"/>
    </location>
</feature>
<dbReference type="InterPro" id="IPR000522">
    <property type="entry name" value="ABC_transptr_permease_BtuC"/>
</dbReference>
<keyword evidence="10" id="KW-1185">Reference proteome</keyword>
<keyword evidence="4" id="KW-1003">Cell membrane</keyword>
<sequence length="336" mass="36119">MHKNRWLLLPVLLIVLFGLNLSLGSVRIPFREIITILIGSESSQSIWNDIVWNFRMTKALTCVLAGGALALSGLQMQTLFRNALAGPDVLGLSSGASLAVSLIFMSQAAGLRFLSTPSPWTVAIAATLGCSGVFLIMLAISKKLLDNVSLLIVGLMIGAGTSSIVSVLQYISRAEEMQTYLIWTFGSLGGLNWTELMVLAIVLLIGAIVAIRLVKPLNAWMLGDNYARSIGVNIKRSRFWIIFSASILTGGVTAFCGPIAFVGLAVPHLVKFLVQTTNHKVLIPTVMIGGAVLMLFCDILSQLPGSTQMLPINAITALIGAPVVIWVIVRHSRIRI</sequence>
<feature type="transmembrane region" description="Helical" evidence="8">
    <location>
        <begin position="56"/>
        <end position="74"/>
    </location>
</feature>
<feature type="transmembrane region" description="Helical" evidence="8">
    <location>
        <begin position="120"/>
        <end position="141"/>
    </location>
</feature>
<evidence type="ECO:0000256" key="4">
    <source>
        <dbReference type="ARBA" id="ARBA00022475"/>
    </source>
</evidence>
<evidence type="ECO:0000256" key="6">
    <source>
        <dbReference type="ARBA" id="ARBA00022989"/>
    </source>
</evidence>
<dbReference type="RefSeq" id="WP_079690059.1">
    <property type="nucleotide sequence ID" value="NZ_FUZU01000005.1"/>
</dbReference>
<keyword evidence="5 8" id="KW-0812">Transmembrane</keyword>
<comment type="similarity">
    <text evidence="2">Belongs to the binding-protein-dependent transport system permease family. FecCD subfamily.</text>
</comment>
<dbReference type="Pfam" id="PF01032">
    <property type="entry name" value="FecCD"/>
    <property type="match status" value="1"/>
</dbReference>
<dbReference type="EMBL" id="FUZU01000005">
    <property type="protein sequence ID" value="SKC88353.1"/>
    <property type="molecule type" value="Genomic_DNA"/>
</dbReference>
<dbReference type="PANTHER" id="PTHR30472:SF41">
    <property type="entry name" value="TRANSPORT SYSTEM PERMEASE PROTEIN"/>
    <property type="match status" value="1"/>
</dbReference>
<dbReference type="AlphaFoldDB" id="A0A1T5MJV5"/>
<dbReference type="Gene3D" id="1.10.3470.10">
    <property type="entry name" value="ABC transporter involved in vitamin B12 uptake, BtuC"/>
    <property type="match status" value="1"/>
</dbReference>
<dbReference type="Proteomes" id="UP000190961">
    <property type="component" value="Unassembled WGS sequence"/>
</dbReference>
<evidence type="ECO:0000256" key="1">
    <source>
        <dbReference type="ARBA" id="ARBA00004651"/>
    </source>
</evidence>
<dbReference type="CDD" id="cd06550">
    <property type="entry name" value="TM_ABC_iron-siderophores_like"/>
    <property type="match status" value="1"/>
</dbReference>
<keyword evidence="3" id="KW-0813">Transport</keyword>
<feature type="transmembrane region" description="Helical" evidence="8">
    <location>
        <begin position="239"/>
        <end position="261"/>
    </location>
</feature>
<evidence type="ECO:0000256" key="5">
    <source>
        <dbReference type="ARBA" id="ARBA00022692"/>
    </source>
</evidence>